<dbReference type="InterPro" id="IPR029044">
    <property type="entry name" value="Nucleotide-diphossugar_trans"/>
</dbReference>
<dbReference type="GO" id="GO:0016757">
    <property type="term" value="F:glycosyltransferase activity"/>
    <property type="evidence" value="ECO:0007669"/>
    <property type="project" value="UniProtKB-KW"/>
</dbReference>
<feature type="transmembrane region" description="Helical" evidence="9">
    <location>
        <begin position="332"/>
        <end position="365"/>
    </location>
</feature>
<evidence type="ECO:0000256" key="7">
    <source>
        <dbReference type="ARBA" id="ARBA00023136"/>
    </source>
</evidence>
<evidence type="ECO:0000256" key="2">
    <source>
        <dbReference type="ARBA" id="ARBA00022676"/>
    </source>
</evidence>
<feature type="transmembrane region" description="Helical" evidence="9">
    <location>
        <begin position="6"/>
        <end position="29"/>
    </location>
</feature>
<evidence type="ECO:0000256" key="1">
    <source>
        <dbReference type="ARBA" id="ARBA00004653"/>
    </source>
</evidence>
<dbReference type="Pfam" id="PF13641">
    <property type="entry name" value="Glyco_tranf_2_3"/>
    <property type="match status" value="1"/>
</dbReference>
<dbReference type="FunFam" id="3.90.550.10:FF:000057">
    <property type="entry name" value="Glycosyltransferase-like protein, family 2"/>
    <property type="match status" value="1"/>
</dbReference>
<evidence type="ECO:0000256" key="6">
    <source>
        <dbReference type="ARBA" id="ARBA00023034"/>
    </source>
</evidence>
<keyword evidence="5 9" id="KW-1133">Transmembrane helix</keyword>
<dbReference type="AlphaFoldDB" id="T2G7N2"/>
<dbReference type="PANTHER" id="PTHR32044">
    <property type="entry name" value="GLUCOMANNAN 4-BETA-MANNOSYLTRANSFERASE 9"/>
    <property type="match status" value="1"/>
</dbReference>
<proteinExistence type="predicted"/>
<dbReference type="Gene3D" id="3.90.550.10">
    <property type="entry name" value="Spore Coat Polysaccharide Biosynthesis Protein SpsA, Chain A"/>
    <property type="match status" value="1"/>
</dbReference>
<name>T2G7N2_MEGG1</name>
<dbReference type="OrthoDB" id="5352625at2"/>
<evidence type="ECO:0000256" key="9">
    <source>
        <dbReference type="SAM" id="Phobius"/>
    </source>
</evidence>
<feature type="transmembrane region" description="Helical" evidence="9">
    <location>
        <begin position="473"/>
        <end position="492"/>
    </location>
</feature>
<evidence type="ECO:0000256" key="4">
    <source>
        <dbReference type="ARBA" id="ARBA00022692"/>
    </source>
</evidence>
<dbReference type="EMBL" id="CP006585">
    <property type="protein sequence ID" value="AGW12303.1"/>
    <property type="molecule type" value="Genomic_DNA"/>
</dbReference>
<dbReference type="KEGG" id="dgg:DGI_0383"/>
<dbReference type="PANTHER" id="PTHR32044:SF80">
    <property type="entry name" value="XYLOGLUCAN GLYCOSYLTRANSFERASE 2-RELATED"/>
    <property type="match status" value="1"/>
</dbReference>
<evidence type="ECO:0000313" key="11">
    <source>
        <dbReference type="Proteomes" id="UP000016587"/>
    </source>
</evidence>
<dbReference type="SUPFAM" id="SSF53448">
    <property type="entry name" value="Nucleotide-diphospho-sugar transferases"/>
    <property type="match status" value="1"/>
</dbReference>
<accession>T2G7N2</accession>
<dbReference type="Proteomes" id="UP000016587">
    <property type="component" value="Chromosome"/>
</dbReference>
<organism evidence="10 11">
    <name type="scientific">Megalodesulfovibrio gigas (strain ATCC 19364 / DSM 1382 / NCIMB 9332 / VKM B-1759)</name>
    <name type="common">Desulfovibrio gigas</name>
    <dbReference type="NCBI Taxonomy" id="1121448"/>
    <lineage>
        <taxon>Bacteria</taxon>
        <taxon>Pseudomonadati</taxon>
        <taxon>Thermodesulfobacteriota</taxon>
        <taxon>Desulfovibrionia</taxon>
        <taxon>Desulfovibrionales</taxon>
        <taxon>Desulfovibrionaceae</taxon>
        <taxon>Megalodesulfovibrio</taxon>
    </lineage>
</organism>
<keyword evidence="3 10" id="KW-0808">Transferase</keyword>
<reference evidence="11" key="2">
    <citation type="submission" date="2013-07" db="EMBL/GenBank/DDBJ databases">
        <authorList>
            <person name="Morais-Silva F.O."/>
            <person name="Rezende A.M."/>
            <person name="Pimentel C."/>
            <person name="Resende D.M."/>
            <person name="Santos C.I."/>
            <person name="Clemente C."/>
            <person name="de Oliveira L.M."/>
            <person name="da Silva S.M."/>
            <person name="Costa D.A."/>
            <person name="Varela-Raposo A."/>
            <person name="Horacio E.C.A."/>
            <person name="Matos M."/>
            <person name="Flores O."/>
            <person name="Ruiz J.C."/>
            <person name="Rodrigues-Pousada C."/>
        </authorList>
    </citation>
    <scope>NUCLEOTIDE SEQUENCE [LARGE SCALE GENOMIC DNA]</scope>
    <source>
        <strain evidence="11">ATCC 19364 / DSM 1382 / NCIMB 9332 / VKM B-1759</strain>
    </source>
</reference>
<feature type="transmembrane region" description="Helical" evidence="9">
    <location>
        <begin position="385"/>
        <end position="405"/>
    </location>
</feature>
<protein>
    <submittedName>
        <fullName evidence="10">Putative glycosyltransferase, group 2 family protein</fullName>
    </submittedName>
</protein>
<keyword evidence="7 9" id="KW-0472">Membrane</keyword>
<evidence type="ECO:0000256" key="3">
    <source>
        <dbReference type="ARBA" id="ARBA00022679"/>
    </source>
</evidence>
<dbReference type="eggNOG" id="COG1215">
    <property type="taxonomic scope" value="Bacteria"/>
</dbReference>
<reference evidence="10 11" key="1">
    <citation type="journal article" date="2013" name="J. Bacteriol.">
        <title>Roles of HynAB and Ech, the only two hydrogenases found in the model sulfate reducer Desulfovibrio gigas.</title>
        <authorList>
            <person name="Morais-Silva F.O."/>
            <person name="Santos C.I."/>
            <person name="Rodrigues R."/>
            <person name="Pereira I.A."/>
            <person name="Rodrigues-Pousada C."/>
        </authorList>
    </citation>
    <scope>NUCLEOTIDE SEQUENCE [LARGE SCALE GENOMIC DNA]</scope>
    <source>
        <strain evidence="11">ATCC 19364 / DSM 1382 / NCIMB 9332 / VKM B-1759</strain>
    </source>
</reference>
<dbReference type="HOGENOM" id="CLU_012856_4_0_7"/>
<keyword evidence="11" id="KW-1185">Reference proteome</keyword>
<dbReference type="RefSeq" id="WP_021758927.1">
    <property type="nucleotide sequence ID" value="NC_022444.1"/>
</dbReference>
<evidence type="ECO:0000313" key="10">
    <source>
        <dbReference type="EMBL" id="AGW12303.1"/>
    </source>
</evidence>
<sequence length="498" mass="55517">MELLVVIYIVCATILTIYGINCHVMTHLFQRRVAESRKRDAADLEAFYGSQGLTVANSACARLPRVTTQIPIYNEANVIARCIDACAAMEYPAGMHEIQVLDDSTDETRDIVAAKVAEWRAKGVDIVQVHRPDRKGFKAGALRYAQEFCKGDYIAIFDADFVPPKDFLLRSIPYFVDHPEIGFVQGRWDHLNRDESLITQLQAVGIDGHFMIEQSARNYNGLYLNFNGTAGVFSKKAIYDAGNWQDDTLTEDMDLSYRIQLVGYDCRFLIDLAVPAEIPADMAAFKAQQFRWAKGSIQTAIKLMPQVMMHKGSFFKKFQAFMHMSHYGVHPIMLFLAILAMPVMAIGNIGFEGMPFLVFITLLLLSCSGPNRLYMTAQRALGHSFWKTLALIPAMVLFGCGLAVNNTKAVIEAVMGKQSAFVRTPKAGVNGGVKQYKASRSKQHMWELLAGSWCMIGVVCYFADGHYAVGPFLLIYALGFLGVGAMTVGNAFKWLRNK</sequence>
<evidence type="ECO:0000256" key="5">
    <source>
        <dbReference type="ARBA" id="ARBA00022989"/>
    </source>
</evidence>
<comment type="subcellular location">
    <subcellularLocation>
        <location evidence="1">Golgi apparatus membrane</location>
        <topology evidence="1">Multi-pass membrane protein</topology>
    </subcellularLocation>
</comment>
<dbReference type="GO" id="GO:0071555">
    <property type="term" value="P:cell wall organization"/>
    <property type="evidence" value="ECO:0007669"/>
    <property type="project" value="UniProtKB-KW"/>
</dbReference>
<gene>
    <name evidence="10" type="ORF">DGI_0383</name>
</gene>
<keyword evidence="8" id="KW-0961">Cell wall biogenesis/degradation</keyword>
<keyword evidence="2" id="KW-0328">Glycosyltransferase</keyword>
<keyword evidence="6" id="KW-0333">Golgi apparatus</keyword>
<dbReference type="STRING" id="1121448.DGI_0383"/>
<evidence type="ECO:0000256" key="8">
    <source>
        <dbReference type="ARBA" id="ARBA00023316"/>
    </source>
</evidence>
<feature type="transmembrane region" description="Helical" evidence="9">
    <location>
        <begin position="446"/>
        <end position="467"/>
    </location>
</feature>
<keyword evidence="4 9" id="KW-0812">Transmembrane</keyword>
<dbReference type="PATRIC" id="fig|1121448.10.peg.384"/>